<dbReference type="NCBIfam" id="TIGR01197">
    <property type="entry name" value="nramp"/>
    <property type="match status" value="1"/>
</dbReference>
<feature type="transmembrane region" description="Helical" evidence="6">
    <location>
        <begin position="348"/>
        <end position="366"/>
    </location>
</feature>
<feature type="transmembrane region" description="Helical" evidence="6">
    <location>
        <begin position="25"/>
        <end position="44"/>
    </location>
</feature>
<dbReference type="Proteomes" id="UP000006643">
    <property type="component" value="Unassembled WGS sequence"/>
</dbReference>
<keyword evidence="5 6" id="KW-0472">Membrane</keyword>
<reference evidence="8" key="1">
    <citation type="journal article" date="2009" name="Nature">
        <title>Genome sequence and analysis of the Irish potato famine pathogen Phytophthora infestans.</title>
        <authorList>
            <consortium name="The Broad Institute Genome Sequencing Platform"/>
            <person name="Haas B.J."/>
            <person name="Kamoun S."/>
            <person name="Zody M.C."/>
            <person name="Jiang R.H."/>
            <person name="Handsaker R.E."/>
            <person name="Cano L.M."/>
            <person name="Grabherr M."/>
            <person name="Kodira C.D."/>
            <person name="Raffaele S."/>
            <person name="Torto-Alalibo T."/>
            <person name="Bozkurt T.O."/>
            <person name="Ah-Fong A.M."/>
            <person name="Alvarado L."/>
            <person name="Anderson V.L."/>
            <person name="Armstrong M.R."/>
            <person name="Avrova A."/>
            <person name="Baxter L."/>
            <person name="Beynon J."/>
            <person name="Boevink P.C."/>
            <person name="Bollmann S.R."/>
            <person name="Bos J.I."/>
            <person name="Bulone V."/>
            <person name="Cai G."/>
            <person name="Cakir C."/>
            <person name="Carrington J.C."/>
            <person name="Chawner M."/>
            <person name="Conti L."/>
            <person name="Costanzo S."/>
            <person name="Ewan R."/>
            <person name="Fahlgren N."/>
            <person name="Fischbach M.A."/>
            <person name="Fugelstad J."/>
            <person name="Gilroy E.M."/>
            <person name="Gnerre S."/>
            <person name="Green P.J."/>
            <person name="Grenville-Briggs L.J."/>
            <person name="Griffith J."/>
            <person name="Grunwald N.J."/>
            <person name="Horn K."/>
            <person name="Horner N.R."/>
            <person name="Hu C.H."/>
            <person name="Huitema E."/>
            <person name="Jeong D.H."/>
            <person name="Jones A.M."/>
            <person name="Jones J.D."/>
            <person name="Jones R.W."/>
            <person name="Karlsson E.K."/>
            <person name="Kunjeti S.G."/>
            <person name="Lamour K."/>
            <person name="Liu Z."/>
            <person name="Ma L."/>
            <person name="Maclean D."/>
            <person name="Chibucos M.C."/>
            <person name="McDonald H."/>
            <person name="McWalters J."/>
            <person name="Meijer H.J."/>
            <person name="Morgan W."/>
            <person name="Morris P.F."/>
            <person name="Munro C.A."/>
            <person name="O'Neill K."/>
            <person name="Ospina-Giraldo M."/>
            <person name="Pinzon A."/>
            <person name="Pritchard L."/>
            <person name="Ramsahoye B."/>
            <person name="Ren Q."/>
            <person name="Restrepo S."/>
            <person name="Roy S."/>
            <person name="Sadanandom A."/>
            <person name="Savidor A."/>
            <person name="Schornack S."/>
            <person name="Schwartz D.C."/>
            <person name="Schumann U.D."/>
            <person name="Schwessinger B."/>
            <person name="Seyer L."/>
            <person name="Sharpe T."/>
            <person name="Silvar C."/>
            <person name="Song J."/>
            <person name="Studholme D.J."/>
            <person name="Sykes S."/>
            <person name="Thines M."/>
            <person name="van de Vondervoort P.J."/>
            <person name="Phuntumart V."/>
            <person name="Wawra S."/>
            <person name="Weide R."/>
            <person name="Win J."/>
            <person name="Young C."/>
            <person name="Zhou S."/>
            <person name="Fry W."/>
            <person name="Meyers B.C."/>
            <person name="van West P."/>
            <person name="Ristaino J."/>
            <person name="Govers F."/>
            <person name="Birch P.R."/>
            <person name="Whisson S.C."/>
            <person name="Judelson H.S."/>
            <person name="Nusbaum C."/>
        </authorList>
    </citation>
    <scope>NUCLEOTIDE SEQUENCE [LARGE SCALE GENOMIC DNA]</scope>
    <source>
        <strain evidence="8">T30-4</strain>
    </source>
</reference>
<dbReference type="FunCoup" id="D0P1B5">
    <property type="interactions" value="42"/>
</dbReference>
<dbReference type="AlphaFoldDB" id="D0P1B5"/>
<dbReference type="PANTHER" id="PTHR11706">
    <property type="entry name" value="SOLUTE CARRIER PROTEIN FAMILY 11 MEMBER"/>
    <property type="match status" value="1"/>
</dbReference>
<dbReference type="eggNOG" id="KOG1291">
    <property type="taxonomic scope" value="Eukaryota"/>
</dbReference>
<evidence type="ECO:0000313" key="8">
    <source>
        <dbReference type="Proteomes" id="UP000006643"/>
    </source>
</evidence>
<keyword evidence="4 6" id="KW-1133">Transmembrane helix</keyword>
<evidence type="ECO:0000256" key="5">
    <source>
        <dbReference type="ARBA" id="ARBA00023136"/>
    </source>
</evidence>
<accession>D0P1B5</accession>
<evidence type="ECO:0000313" key="7">
    <source>
        <dbReference type="EMBL" id="EEY54141.1"/>
    </source>
</evidence>
<dbReference type="InterPro" id="IPR001046">
    <property type="entry name" value="NRAMP_fam"/>
</dbReference>
<organism evidence="7 8">
    <name type="scientific">Phytophthora infestans (strain T30-4)</name>
    <name type="common">Potato late blight agent</name>
    <dbReference type="NCBI Taxonomy" id="403677"/>
    <lineage>
        <taxon>Eukaryota</taxon>
        <taxon>Sar</taxon>
        <taxon>Stramenopiles</taxon>
        <taxon>Oomycota</taxon>
        <taxon>Peronosporomycetes</taxon>
        <taxon>Peronosporales</taxon>
        <taxon>Peronosporaceae</taxon>
        <taxon>Phytophthora</taxon>
    </lineage>
</organism>
<evidence type="ECO:0000256" key="6">
    <source>
        <dbReference type="SAM" id="Phobius"/>
    </source>
</evidence>
<dbReference type="NCBIfam" id="NF037982">
    <property type="entry name" value="Nramp_1"/>
    <property type="match status" value="1"/>
</dbReference>
<feature type="transmembrane region" description="Helical" evidence="6">
    <location>
        <begin position="409"/>
        <end position="430"/>
    </location>
</feature>
<keyword evidence="3 6" id="KW-0812">Transmembrane</keyword>
<evidence type="ECO:0000256" key="3">
    <source>
        <dbReference type="ARBA" id="ARBA00022692"/>
    </source>
</evidence>
<dbReference type="OrthoDB" id="409173at2759"/>
<dbReference type="Pfam" id="PF01566">
    <property type="entry name" value="Nramp"/>
    <property type="match status" value="2"/>
</dbReference>
<dbReference type="OMA" id="AQNCKKH"/>
<feature type="transmembrane region" description="Helical" evidence="6">
    <location>
        <begin position="128"/>
        <end position="148"/>
    </location>
</feature>
<dbReference type="PRINTS" id="PR00447">
    <property type="entry name" value="NATRESASSCMP"/>
</dbReference>
<dbReference type="PANTHER" id="PTHR11706:SF33">
    <property type="entry name" value="NATURAL RESISTANCE-ASSOCIATED MACROPHAGE PROTEIN 2"/>
    <property type="match status" value="1"/>
</dbReference>
<name>D0P1B5_PHYIT</name>
<keyword evidence="8" id="KW-1185">Reference proteome</keyword>
<comment type="subcellular location">
    <subcellularLocation>
        <location evidence="1">Membrane</location>
        <topology evidence="1">Multi-pass membrane protein</topology>
    </subcellularLocation>
</comment>
<dbReference type="KEGG" id="pif:PITG_20229"/>
<gene>
    <name evidence="7" type="ORF">PITG_20229</name>
</gene>
<feature type="transmembrane region" description="Helical" evidence="6">
    <location>
        <begin position="95"/>
        <end position="116"/>
    </location>
</feature>
<proteinExistence type="predicted"/>
<feature type="transmembrane region" description="Helical" evidence="6">
    <location>
        <begin position="378"/>
        <end position="397"/>
    </location>
</feature>
<dbReference type="GeneID" id="9469939"/>
<protein>
    <submittedName>
        <fullName evidence="7">Metal Ion (Mn2-iron) Transporter (Nramp) Family</fullName>
    </submittedName>
</protein>
<sequence>MSMAYLDPGNLEADLQSGAYTRYQLLYVVLLSTMFGGLYQILAARLGACTGRHLAQLCRSEYPPLVSFGLWIMTELAIIGSDIQEVLGSAVAFKLLFGLPLWLGCLLTGLDTFTFLALQRAGDFKTRYLEMFFLLLIATMCVCFFADFTMSDPDGIEIINGIVEPRMDKQNTMQAVAMLGAIIMPHNIFLHSALCYALSSNPISSLYGRDIQTSCIPAKAALSSGSTIYDAFTGNICVFGGESVFNEDMTADIINTVTTCTPCYVDGRGDRFDTVSFGLGPTAGYRQEIGLAQAGEAVREALGGYAKVVWAIGLLASGQASTMTDTYAGQFVMEGFLEIRIAAWKRVALTRGVALIPAILVALISQDRQFQSDRFNELLNVLQSVQLLFALLPLLAFTTSTRLMGPLFVNNRWIGALLVLGLVWSSWLGYI</sequence>
<dbReference type="GO" id="GO:0034755">
    <property type="term" value="P:iron ion transmembrane transport"/>
    <property type="evidence" value="ECO:0007669"/>
    <property type="project" value="TreeGrafter"/>
</dbReference>
<dbReference type="GO" id="GO:0005886">
    <property type="term" value="C:plasma membrane"/>
    <property type="evidence" value="ECO:0007669"/>
    <property type="project" value="TreeGrafter"/>
</dbReference>
<feature type="transmembrane region" description="Helical" evidence="6">
    <location>
        <begin position="65"/>
        <end position="83"/>
    </location>
</feature>
<dbReference type="HOGENOM" id="CLU_020088_5_1_1"/>
<dbReference type="GO" id="GO:0015086">
    <property type="term" value="F:cadmium ion transmembrane transporter activity"/>
    <property type="evidence" value="ECO:0007669"/>
    <property type="project" value="TreeGrafter"/>
</dbReference>
<evidence type="ECO:0000256" key="4">
    <source>
        <dbReference type="ARBA" id="ARBA00022989"/>
    </source>
</evidence>
<keyword evidence="2" id="KW-0813">Transport</keyword>
<dbReference type="EMBL" id="DS028243">
    <property type="protein sequence ID" value="EEY54141.1"/>
    <property type="molecule type" value="Genomic_DNA"/>
</dbReference>
<dbReference type="VEuPathDB" id="FungiDB:PITG_20229"/>
<evidence type="ECO:0000256" key="1">
    <source>
        <dbReference type="ARBA" id="ARBA00004141"/>
    </source>
</evidence>
<feature type="transmembrane region" description="Helical" evidence="6">
    <location>
        <begin position="175"/>
        <end position="199"/>
    </location>
</feature>
<dbReference type="RefSeq" id="XP_002895901.1">
    <property type="nucleotide sequence ID" value="XM_002895855.1"/>
</dbReference>
<dbReference type="InParanoid" id="D0P1B5"/>
<evidence type="ECO:0000256" key="2">
    <source>
        <dbReference type="ARBA" id="ARBA00022448"/>
    </source>
</evidence>
<dbReference type="GO" id="GO:0005384">
    <property type="term" value="F:manganese ion transmembrane transporter activity"/>
    <property type="evidence" value="ECO:0007669"/>
    <property type="project" value="TreeGrafter"/>
</dbReference>